<dbReference type="Gene3D" id="3.40.50.2300">
    <property type="match status" value="1"/>
</dbReference>
<dbReference type="SUPFAM" id="SSF52172">
    <property type="entry name" value="CheY-like"/>
    <property type="match status" value="1"/>
</dbReference>
<protein>
    <recommendedName>
        <fullName evidence="1">Phosphate regulon transcriptional regulatory protein PhoB</fullName>
    </recommendedName>
</protein>
<dbReference type="PANTHER" id="PTHR48111">
    <property type="entry name" value="REGULATOR OF RPOS"/>
    <property type="match status" value="1"/>
</dbReference>
<gene>
    <name evidence="12" type="ORF">CLV42_116147</name>
</gene>
<feature type="DNA-binding region" description="OmpR/PhoB-type" evidence="9">
    <location>
        <begin position="176"/>
        <end position="275"/>
    </location>
</feature>
<dbReference type="PROSITE" id="PS51755">
    <property type="entry name" value="OMPR_PHOB"/>
    <property type="match status" value="1"/>
</dbReference>
<dbReference type="Proteomes" id="UP000240978">
    <property type="component" value="Unassembled WGS sequence"/>
</dbReference>
<evidence type="ECO:0000313" key="13">
    <source>
        <dbReference type="Proteomes" id="UP000240978"/>
    </source>
</evidence>
<dbReference type="PANTHER" id="PTHR48111:SF40">
    <property type="entry name" value="PHOSPHATE REGULON TRANSCRIPTIONAL REGULATORY PROTEIN PHOB"/>
    <property type="match status" value="1"/>
</dbReference>
<dbReference type="InterPro" id="IPR036388">
    <property type="entry name" value="WH-like_DNA-bd_sf"/>
</dbReference>
<dbReference type="PROSITE" id="PS50110">
    <property type="entry name" value="RESPONSE_REGULATORY"/>
    <property type="match status" value="1"/>
</dbReference>
<evidence type="ECO:0000256" key="7">
    <source>
        <dbReference type="ARBA" id="ARBA00024735"/>
    </source>
</evidence>
<evidence type="ECO:0000313" key="12">
    <source>
        <dbReference type="EMBL" id="PSL24161.1"/>
    </source>
</evidence>
<feature type="domain" description="Response regulatory" evidence="10">
    <location>
        <begin position="46"/>
        <end position="160"/>
    </location>
</feature>
<dbReference type="GO" id="GO:0000156">
    <property type="term" value="F:phosphorelay response regulator activity"/>
    <property type="evidence" value="ECO:0007669"/>
    <property type="project" value="TreeGrafter"/>
</dbReference>
<organism evidence="12 13">
    <name type="scientific">Chitinophaga ginsengisoli</name>
    <dbReference type="NCBI Taxonomy" id="363837"/>
    <lineage>
        <taxon>Bacteria</taxon>
        <taxon>Pseudomonadati</taxon>
        <taxon>Bacteroidota</taxon>
        <taxon>Chitinophagia</taxon>
        <taxon>Chitinophagales</taxon>
        <taxon>Chitinophagaceae</taxon>
        <taxon>Chitinophaga</taxon>
    </lineage>
</organism>
<keyword evidence="6" id="KW-0804">Transcription</keyword>
<keyword evidence="4" id="KW-0805">Transcription regulation</keyword>
<dbReference type="EMBL" id="PYGK01000016">
    <property type="protein sequence ID" value="PSL24161.1"/>
    <property type="molecule type" value="Genomic_DNA"/>
</dbReference>
<keyword evidence="2 8" id="KW-0597">Phosphoprotein</keyword>
<dbReference type="Pfam" id="PF00072">
    <property type="entry name" value="Response_reg"/>
    <property type="match status" value="1"/>
</dbReference>
<dbReference type="GO" id="GO:0000976">
    <property type="term" value="F:transcription cis-regulatory region binding"/>
    <property type="evidence" value="ECO:0007669"/>
    <property type="project" value="TreeGrafter"/>
</dbReference>
<dbReference type="Gene3D" id="6.10.250.690">
    <property type="match status" value="1"/>
</dbReference>
<dbReference type="SMART" id="SM00448">
    <property type="entry name" value="REC"/>
    <property type="match status" value="1"/>
</dbReference>
<keyword evidence="3" id="KW-0902">Two-component regulatory system</keyword>
<evidence type="ECO:0000256" key="9">
    <source>
        <dbReference type="PROSITE-ProRule" id="PRU01091"/>
    </source>
</evidence>
<feature type="domain" description="OmpR/PhoB-type" evidence="11">
    <location>
        <begin position="176"/>
        <end position="275"/>
    </location>
</feature>
<dbReference type="FunFam" id="1.10.10.10:FF:000018">
    <property type="entry name" value="DNA-binding response regulator ResD"/>
    <property type="match status" value="1"/>
</dbReference>
<proteinExistence type="predicted"/>
<evidence type="ECO:0000256" key="4">
    <source>
        <dbReference type="ARBA" id="ARBA00023015"/>
    </source>
</evidence>
<sequence>MCCVLIPQNKRNSVPRLLQNCNKSITVDHRSLLFSNFAAIIMDNKSVLIIEDDPNIVELLRIHLHDLGCQVASESDGAKGLASAREGHFRLIILDITLPGLNGMEVCRRIRQTDRQTPILMLTARSEEIDKVMGLETGADDYLTKPFSIREFIARVKVIFRRSEEFAAEAGPASLSSVINFGGLEIDLDKRKVTLNNNRVDLSPKEFDLITLLASNPGKSYSRKRLLNLVWGYDFEGYEHTVNSHINRLRAKIEEDVSNPKFILTTWGVGYRFNEES</sequence>
<dbReference type="CDD" id="cd00383">
    <property type="entry name" value="trans_reg_C"/>
    <property type="match status" value="1"/>
</dbReference>
<comment type="function">
    <text evidence="7">This protein is a positive regulator for the phosphate regulon. Transcription of this operon is positively regulated by PhoB and PhoR when phosphate is limited.</text>
</comment>
<evidence type="ECO:0000256" key="8">
    <source>
        <dbReference type="PROSITE-ProRule" id="PRU00169"/>
    </source>
</evidence>
<keyword evidence="5 9" id="KW-0238">DNA-binding</keyword>
<evidence type="ECO:0000259" key="10">
    <source>
        <dbReference type="PROSITE" id="PS50110"/>
    </source>
</evidence>
<evidence type="ECO:0000256" key="1">
    <source>
        <dbReference type="ARBA" id="ARBA00013332"/>
    </source>
</evidence>
<dbReference type="GO" id="GO:0032993">
    <property type="term" value="C:protein-DNA complex"/>
    <property type="evidence" value="ECO:0007669"/>
    <property type="project" value="TreeGrafter"/>
</dbReference>
<dbReference type="Gene3D" id="1.10.10.10">
    <property type="entry name" value="Winged helix-like DNA-binding domain superfamily/Winged helix DNA-binding domain"/>
    <property type="match status" value="1"/>
</dbReference>
<dbReference type="InterPro" id="IPR016032">
    <property type="entry name" value="Sig_transdc_resp-reg_C-effctor"/>
</dbReference>
<dbReference type="AlphaFoldDB" id="A0A2P8FR07"/>
<reference evidence="12 13" key="1">
    <citation type="submission" date="2018-03" db="EMBL/GenBank/DDBJ databases">
        <title>Genomic Encyclopedia of Archaeal and Bacterial Type Strains, Phase II (KMG-II): from individual species to whole genera.</title>
        <authorList>
            <person name="Goeker M."/>
        </authorList>
    </citation>
    <scope>NUCLEOTIDE SEQUENCE [LARGE SCALE GENOMIC DNA]</scope>
    <source>
        <strain evidence="12 13">DSM 18107</strain>
    </source>
</reference>
<name>A0A2P8FR07_9BACT</name>
<dbReference type="GO" id="GO:0006355">
    <property type="term" value="P:regulation of DNA-templated transcription"/>
    <property type="evidence" value="ECO:0007669"/>
    <property type="project" value="InterPro"/>
</dbReference>
<dbReference type="GO" id="GO:0005829">
    <property type="term" value="C:cytosol"/>
    <property type="evidence" value="ECO:0007669"/>
    <property type="project" value="TreeGrafter"/>
</dbReference>
<dbReference type="SMART" id="SM00862">
    <property type="entry name" value="Trans_reg_C"/>
    <property type="match status" value="1"/>
</dbReference>
<keyword evidence="13" id="KW-1185">Reference proteome</keyword>
<comment type="caution">
    <text evidence="12">The sequence shown here is derived from an EMBL/GenBank/DDBJ whole genome shotgun (WGS) entry which is preliminary data.</text>
</comment>
<evidence type="ECO:0000256" key="5">
    <source>
        <dbReference type="ARBA" id="ARBA00023125"/>
    </source>
</evidence>
<dbReference type="CDD" id="cd17574">
    <property type="entry name" value="REC_OmpR"/>
    <property type="match status" value="1"/>
</dbReference>
<dbReference type="InterPro" id="IPR001789">
    <property type="entry name" value="Sig_transdc_resp-reg_receiver"/>
</dbReference>
<dbReference type="Pfam" id="PF00486">
    <property type="entry name" value="Trans_reg_C"/>
    <property type="match status" value="1"/>
</dbReference>
<dbReference type="InterPro" id="IPR001867">
    <property type="entry name" value="OmpR/PhoB-type_DNA-bd"/>
</dbReference>
<dbReference type="InterPro" id="IPR039420">
    <property type="entry name" value="WalR-like"/>
</dbReference>
<accession>A0A2P8FR07</accession>
<evidence type="ECO:0000256" key="3">
    <source>
        <dbReference type="ARBA" id="ARBA00023012"/>
    </source>
</evidence>
<evidence type="ECO:0000259" key="11">
    <source>
        <dbReference type="PROSITE" id="PS51755"/>
    </source>
</evidence>
<dbReference type="FunFam" id="3.40.50.2300:FF:000001">
    <property type="entry name" value="DNA-binding response regulator PhoB"/>
    <property type="match status" value="1"/>
</dbReference>
<evidence type="ECO:0000256" key="6">
    <source>
        <dbReference type="ARBA" id="ARBA00023163"/>
    </source>
</evidence>
<feature type="modified residue" description="4-aspartylphosphate" evidence="8">
    <location>
        <position position="95"/>
    </location>
</feature>
<evidence type="ECO:0000256" key="2">
    <source>
        <dbReference type="ARBA" id="ARBA00022553"/>
    </source>
</evidence>
<dbReference type="SUPFAM" id="SSF46894">
    <property type="entry name" value="C-terminal effector domain of the bipartite response regulators"/>
    <property type="match status" value="1"/>
</dbReference>
<dbReference type="InterPro" id="IPR011006">
    <property type="entry name" value="CheY-like_superfamily"/>
</dbReference>